<evidence type="ECO:0000313" key="2">
    <source>
        <dbReference type="EMBL" id="KAK7278390.1"/>
    </source>
</evidence>
<evidence type="ECO:0008006" key="4">
    <source>
        <dbReference type="Google" id="ProtNLM"/>
    </source>
</evidence>
<dbReference type="AlphaFoldDB" id="A0AAN9FLK7"/>
<dbReference type="EMBL" id="JAYKXN010000006">
    <property type="protein sequence ID" value="KAK7278390.1"/>
    <property type="molecule type" value="Genomic_DNA"/>
</dbReference>
<comment type="caution">
    <text evidence="2">The sequence shown here is derived from an EMBL/GenBank/DDBJ whole genome shotgun (WGS) entry which is preliminary data.</text>
</comment>
<sequence length="160" mass="18599">MRRRNPVGGCYQQIQELHSQIEYTRAQLHFVLQHLAFFRAQAQAQAHSSHIIDTDPPQPFVDQQMSQQEQQQYLNYNILQEHMNSWAIQDSLPLSPLSLQDMMTHNLVLDHGYDQEPVLDLMNKMNLDPPPSFSPPNEIYRQSNKGSDRLTASSDRTNRL</sequence>
<organism evidence="2 3">
    <name type="scientific">Clitoria ternatea</name>
    <name type="common">Butterfly pea</name>
    <dbReference type="NCBI Taxonomy" id="43366"/>
    <lineage>
        <taxon>Eukaryota</taxon>
        <taxon>Viridiplantae</taxon>
        <taxon>Streptophyta</taxon>
        <taxon>Embryophyta</taxon>
        <taxon>Tracheophyta</taxon>
        <taxon>Spermatophyta</taxon>
        <taxon>Magnoliopsida</taxon>
        <taxon>eudicotyledons</taxon>
        <taxon>Gunneridae</taxon>
        <taxon>Pentapetalae</taxon>
        <taxon>rosids</taxon>
        <taxon>fabids</taxon>
        <taxon>Fabales</taxon>
        <taxon>Fabaceae</taxon>
        <taxon>Papilionoideae</taxon>
        <taxon>50 kb inversion clade</taxon>
        <taxon>NPAAA clade</taxon>
        <taxon>indigoferoid/millettioid clade</taxon>
        <taxon>Phaseoleae</taxon>
        <taxon>Clitoria</taxon>
    </lineage>
</organism>
<name>A0AAN9FLK7_CLITE</name>
<feature type="region of interest" description="Disordered" evidence="1">
    <location>
        <begin position="123"/>
        <end position="160"/>
    </location>
</feature>
<dbReference type="Proteomes" id="UP001359559">
    <property type="component" value="Unassembled WGS sequence"/>
</dbReference>
<proteinExistence type="predicted"/>
<accession>A0AAN9FLK7</accession>
<reference evidence="2 3" key="1">
    <citation type="submission" date="2024-01" db="EMBL/GenBank/DDBJ databases">
        <title>The genomes of 5 underutilized Papilionoideae crops provide insights into root nodulation and disease resistance.</title>
        <authorList>
            <person name="Yuan L."/>
        </authorList>
    </citation>
    <scope>NUCLEOTIDE SEQUENCE [LARGE SCALE GENOMIC DNA]</scope>
    <source>
        <strain evidence="2">LY-2023</strain>
        <tissue evidence="2">Leaf</tissue>
    </source>
</reference>
<gene>
    <name evidence="2" type="ORF">RJT34_23418</name>
</gene>
<keyword evidence="3" id="KW-1185">Reference proteome</keyword>
<protein>
    <recommendedName>
        <fullName evidence="4">LOB domain-containing protein</fullName>
    </recommendedName>
</protein>
<evidence type="ECO:0000256" key="1">
    <source>
        <dbReference type="SAM" id="MobiDB-lite"/>
    </source>
</evidence>
<evidence type="ECO:0000313" key="3">
    <source>
        <dbReference type="Proteomes" id="UP001359559"/>
    </source>
</evidence>
<feature type="compositionally biased region" description="Polar residues" evidence="1">
    <location>
        <begin position="140"/>
        <end position="160"/>
    </location>
</feature>